<gene>
    <name evidence="1" type="ORF">FHS77_001042</name>
</gene>
<dbReference type="RefSeq" id="WP_246431230.1">
    <property type="nucleotide sequence ID" value="NZ_JACIIU010000003.1"/>
</dbReference>
<dbReference type="EMBL" id="JACIIU010000003">
    <property type="protein sequence ID" value="MBB6260508.1"/>
    <property type="molecule type" value="Genomic_DNA"/>
</dbReference>
<dbReference type="AlphaFoldDB" id="A0A841M2Y6"/>
<evidence type="ECO:0000313" key="1">
    <source>
        <dbReference type="EMBL" id="MBB6260508.1"/>
    </source>
</evidence>
<comment type="caution">
    <text evidence="1">The sequence shown here is derived from an EMBL/GenBank/DDBJ whole genome shotgun (WGS) entry which is preliminary data.</text>
</comment>
<evidence type="ECO:0000313" key="2">
    <source>
        <dbReference type="Proteomes" id="UP000555393"/>
    </source>
</evidence>
<sequence>MTYLMTNLLPPLHEGHAPIYLHQAFHHAIEAYEDWESGQAEPSVTVNGKPTRISIIFRRLWNCNDIIPNHTLDAMRDVVPYSYIGPEEWDTVERFSHGARIMRLVLQERRTPSLPLIIYL</sequence>
<accession>A0A841M2Y6</accession>
<name>A0A841M2Y6_9HYPH</name>
<organism evidence="1 2">
    <name type="scientific">Paenochrobactrum gallinarii</name>
    <dbReference type="NCBI Taxonomy" id="643673"/>
    <lineage>
        <taxon>Bacteria</taxon>
        <taxon>Pseudomonadati</taxon>
        <taxon>Pseudomonadota</taxon>
        <taxon>Alphaproteobacteria</taxon>
        <taxon>Hyphomicrobiales</taxon>
        <taxon>Brucellaceae</taxon>
        <taxon>Paenochrobactrum</taxon>
    </lineage>
</organism>
<keyword evidence="2" id="KW-1185">Reference proteome</keyword>
<proteinExistence type="predicted"/>
<dbReference type="Proteomes" id="UP000555393">
    <property type="component" value="Unassembled WGS sequence"/>
</dbReference>
<reference evidence="1 2" key="1">
    <citation type="submission" date="2020-08" db="EMBL/GenBank/DDBJ databases">
        <title>Genomic Encyclopedia of Type Strains, Phase IV (KMG-IV): sequencing the most valuable type-strain genomes for metagenomic binning, comparative biology and taxonomic classification.</title>
        <authorList>
            <person name="Goeker M."/>
        </authorList>
    </citation>
    <scope>NUCLEOTIDE SEQUENCE [LARGE SCALE GENOMIC DNA]</scope>
    <source>
        <strain evidence="1 2">DSM 22336</strain>
    </source>
</reference>
<protein>
    <submittedName>
        <fullName evidence="1">Uncharacterized protein</fullName>
    </submittedName>
</protein>